<reference evidence="2 3" key="1">
    <citation type="submission" date="2016-02" db="EMBL/GenBank/DDBJ databases">
        <title>Paenibacillus sp. LPB0068, isolated from Crassostrea gigas.</title>
        <authorList>
            <person name="Shin S.-K."/>
            <person name="Yi H."/>
        </authorList>
    </citation>
    <scope>NUCLEOTIDE SEQUENCE [LARGE SCALE GENOMIC DNA]</scope>
    <source>
        <strain evidence="2 3">LPB0068</strain>
    </source>
</reference>
<dbReference type="EMBL" id="LSFN01000025">
    <property type="protein sequence ID" value="OAB73189.1"/>
    <property type="molecule type" value="Genomic_DNA"/>
</dbReference>
<dbReference type="InterPro" id="IPR013693">
    <property type="entry name" value="SpoIID/LytB_N"/>
</dbReference>
<name>A0A167CH43_9BACL</name>
<comment type="caution">
    <text evidence="2">The sequence shown here is derived from an EMBL/GenBank/DDBJ whole genome shotgun (WGS) entry which is preliminary data.</text>
</comment>
<proteinExistence type="predicted"/>
<dbReference type="PROSITE" id="PS51257">
    <property type="entry name" value="PROKAR_LIPOPROTEIN"/>
    <property type="match status" value="1"/>
</dbReference>
<dbReference type="Proteomes" id="UP000077134">
    <property type="component" value="Unassembled WGS sequence"/>
</dbReference>
<evidence type="ECO:0000313" key="2">
    <source>
        <dbReference type="EMBL" id="OAB73189.1"/>
    </source>
</evidence>
<dbReference type="NCBIfam" id="TIGR02669">
    <property type="entry name" value="SpoIID_LytB"/>
    <property type="match status" value="1"/>
</dbReference>
<sequence length="702" mass="75859">MIRDRKKKVLKSLTQWLLIVVIGLSCLNSPTGVMAAGFVPDTIRVAMFLDLGSTYKSVVPAVTLESESPWNAGVIGSAGYQQMVSLPANNQVRFSLDSFRVKVLETTDWKMAMEVSQKLSSTVDKPILFSSSLGGLPVYQLYTGMYATEQAGTDAVNRVNQTVGANLNGQVPSLKGNNHLSVGNFTTIDQAIEQQNMMFNAGYDARVAVQYPLTGGIQYGVWVGEAINVSELTILQQDINLVIPGIQLSTVDSSIPALILRQDVGLNTTALKTVDHYQISGESTKVWIPNQNNTMKVMERSKRSYRGNLEISSYNGQLSLINELPLEQYLYSVVGGETPSSWPAAALKSQAVAARSYAIFQKNKFKVADVVDTTLSQVYNGISTEAPSITQAVDDTKGEILVKDGKVVETIFSSNSGGVTADSSEVWNSNNNTFSSVTSEGDLSAENSLQMWYYVLLNNGLTGYIRADNVKELTSTTLAGLTQLTVTATNTNVRPIPQIQSTVEPIGKLNPGDMAVILDKVTESNSYSWIRGPYTSAELLKTMQGRSLSELPTTIRTLEITKRGPSGRVIELMVNGQFLNVRYPDQFRSALNGLPSTLFDIVSTGSYTVLGSDGATVQATNSSTSVISSSGINSLNGNTTVIMNGDSKAIVVDASEKFKFIGQGNGHGLGLSQWGAKGMADAGNDYQDILKHYYQNVTIVKE</sequence>
<dbReference type="PANTHER" id="PTHR30032">
    <property type="entry name" value="N-ACETYLMURAMOYL-L-ALANINE AMIDASE-RELATED"/>
    <property type="match status" value="1"/>
</dbReference>
<dbReference type="AlphaFoldDB" id="A0A167CH43"/>
<dbReference type="KEGG" id="pcx:LPB68_06360"/>
<evidence type="ECO:0000259" key="1">
    <source>
        <dbReference type="Pfam" id="PF08486"/>
    </source>
</evidence>
<dbReference type="STRING" id="1763538.LPB68_06360"/>
<dbReference type="PANTHER" id="PTHR30032:SF4">
    <property type="entry name" value="AMIDASE ENHANCER"/>
    <property type="match status" value="1"/>
</dbReference>
<dbReference type="Pfam" id="PF08486">
    <property type="entry name" value="SpoIID"/>
    <property type="match status" value="1"/>
</dbReference>
<keyword evidence="3" id="KW-1185">Reference proteome</keyword>
<dbReference type="GO" id="GO:0030288">
    <property type="term" value="C:outer membrane-bounded periplasmic space"/>
    <property type="evidence" value="ECO:0007669"/>
    <property type="project" value="TreeGrafter"/>
</dbReference>
<evidence type="ECO:0000313" key="3">
    <source>
        <dbReference type="Proteomes" id="UP000077134"/>
    </source>
</evidence>
<accession>A0A167CH43</accession>
<feature type="domain" description="Sporulation stage II protein D amidase enhancer LytB N-terminal" evidence="1">
    <location>
        <begin position="314"/>
        <end position="402"/>
    </location>
</feature>
<dbReference type="InterPro" id="IPR051922">
    <property type="entry name" value="Bact_Sporulation_Assoc"/>
</dbReference>
<dbReference type="InterPro" id="IPR013486">
    <property type="entry name" value="SpoIID/LytB"/>
</dbReference>
<gene>
    <name evidence="2" type="ORF">PNBC_13930</name>
</gene>
<protein>
    <submittedName>
        <fullName evidence="2">Sporulation protein</fullName>
    </submittedName>
</protein>
<dbReference type="GO" id="GO:0030435">
    <property type="term" value="P:sporulation resulting in formation of a cellular spore"/>
    <property type="evidence" value="ECO:0007669"/>
    <property type="project" value="InterPro"/>
</dbReference>
<organism evidence="2 3">
    <name type="scientific">Paenibacillus crassostreae</name>
    <dbReference type="NCBI Taxonomy" id="1763538"/>
    <lineage>
        <taxon>Bacteria</taxon>
        <taxon>Bacillati</taxon>
        <taxon>Bacillota</taxon>
        <taxon>Bacilli</taxon>
        <taxon>Bacillales</taxon>
        <taxon>Paenibacillaceae</taxon>
        <taxon>Paenibacillus</taxon>
    </lineage>
</organism>
<dbReference type="RefSeq" id="WP_068659119.1">
    <property type="nucleotide sequence ID" value="NZ_CP017770.1"/>
</dbReference>
<dbReference type="OrthoDB" id="9794671at2"/>